<gene>
    <name evidence="3" type="ORF">M427DRAFT_73418</name>
</gene>
<keyword evidence="2" id="KW-0040">ANK repeat</keyword>
<dbReference type="Pfam" id="PF00023">
    <property type="entry name" value="Ank"/>
    <property type="match status" value="1"/>
</dbReference>
<proteinExistence type="predicted"/>
<dbReference type="PANTHER" id="PTHR24166">
    <property type="entry name" value="ROLLING PEBBLES, ISOFORM B"/>
    <property type="match status" value="1"/>
</dbReference>
<reference evidence="3 4" key="1">
    <citation type="journal article" date="2015" name="Genome Biol. Evol.">
        <title>Phylogenomic analyses indicate that early fungi evolved digesting cell walls of algal ancestors of land plants.</title>
        <authorList>
            <person name="Chang Y."/>
            <person name="Wang S."/>
            <person name="Sekimoto S."/>
            <person name="Aerts A.L."/>
            <person name="Choi C."/>
            <person name="Clum A."/>
            <person name="LaButti K.M."/>
            <person name="Lindquist E.A."/>
            <person name="Yee Ngan C."/>
            <person name="Ohm R.A."/>
            <person name="Salamov A.A."/>
            <person name="Grigoriev I.V."/>
            <person name="Spatafora J.W."/>
            <person name="Berbee M.L."/>
        </authorList>
    </citation>
    <scope>NUCLEOTIDE SEQUENCE [LARGE SCALE GENOMIC DNA]</scope>
    <source>
        <strain evidence="3 4">JEL478</strain>
    </source>
</reference>
<dbReference type="OrthoDB" id="4772757at2759"/>
<dbReference type="SMART" id="SM00248">
    <property type="entry name" value="ANK"/>
    <property type="match status" value="3"/>
</dbReference>
<sequence>MDVPLVPAMSRQSAIFDAGVDPNNGRDKLAISMAARFNHCDVVKLLLERGALNRNEALHAQKEKMKRLLYFSNKEQGAKDDRGSALGTAVDYGHTASARVLLQHLNYEAAVKRQTLQSSSSGTDRFRLLDLPSEITHRIGVLCTDYRLALPSVAPNRRWTAIFSRPPAIVARALLNYPTLEHALVGESSHGNVSVLAILCQYAHVSAEVGFSPHRTSALTKAASAGHLAAVKTLLDAGADARRDISATRRAIERDHSEVVSGGTGEGG</sequence>
<dbReference type="SUPFAM" id="SSF48403">
    <property type="entry name" value="Ankyrin repeat"/>
    <property type="match status" value="1"/>
</dbReference>
<dbReference type="InterPro" id="IPR050889">
    <property type="entry name" value="Dendritic_Spine_Reg/Scaffold"/>
</dbReference>
<accession>A0A139A3A2</accession>
<name>A0A139A3A2_GONPJ</name>
<evidence type="ECO:0000313" key="4">
    <source>
        <dbReference type="Proteomes" id="UP000070544"/>
    </source>
</evidence>
<dbReference type="AlphaFoldDB" id="A0A139A3A2"/>
<dbReference type="InterPro" id="IPR036770">
    <property type="entry name" value="Ankyrin_rpt-contain_sf"/>
</dbReference>
<evidence type="ECO:0000313" key="3">
    <source>
        <dbReference type="EMBL" id="KXS10965.1"/>
    </source>
</evidence>
<dbReference type="PANTHER" id="PTHR24166:SF48">
    <property type="entry name" value="PROTEIN VAPYRIN"/>
    <property type="match status" value="1"/>
</dbReference>
<dbReference type="EMBL" id="KQ965811">
    <property type="protein sequence ID" value="KXS10965.1"/>
    <property type="molecule type" value="Genomic_DNA"/>
</dbReference>
<dbReference type="InterPro" id="IPR002110">
    <property type="entry name" value="Ankyrin_rpt"/>
</dbReference>
<organism evidence="3 4">
    <name type="scientific">Gonapodya prolifera (strain JEL478)</name>
    <name type="common">Monoblepharis prolifera</name>
    <dbReference type="NCBI Taxonomy" id="1344416"/>
    <lineage>
        <taxon>Eukaryota</taxon>
        <taxon>Fungi</taxon>
        <taxon>Fungi incertae sedis</taxon>
        <taxon>Chytridiomycota</taxon>
        <taxon>Chytridiomycota incertae sedis</taxon>
        <taxon>Monoblepharidomycetes</taxon>
        <taxon>Monoblepharidales</taxon>
        <taxon>Gonapodyaceae</taxon>
        <taxon>Gonapodya</taxon>
    </lineage>
</organism>
<evidence type="ECO:0000256" key="1">
    <source>
        <dbReference type="ARBA" id="ARBA00022737"/>
    </source>
</evidence>
<evidence type="ECO:0008006" key="5">
    <source>
        <dbReference type="Google" id="ProtNLM"/>
    </source>
</evidence>
<protein>
    <recommendedName>
        <fullName evidence="5">Ankyrin</fullName>
    </recommendedName>
</protein>
<keyword evidence="1" id="KW-0677">Repeat</keyword>
<keyword evidence="4" id="KW-1185">Reference proteome</keyword>
<dbReference type="Gene3D" id="1.25.40.20">
    <property type="entry name" value="Ankyrin repeat-containing domain"/>
    <property type="match status" value="2"/>
</dbReference>
<dbReference type="Proteomes" id="UP000070544">
    <property type="component" value="Unassembled WGS sequence"/>
</dbReference>
<evidence type="ECO:0000256" key="2">
    <source>
        <dbReference type="ARBA" id="ARBA00023043"/>
    </source>
</evidence>